<evidence type="ECO:0000256" key="2">
    <source>
        <dbReference type="ARBA" id="ARBA00022963"/>
    </source>
</evidence>
<evidence type="ECO:0000256" key="3">
    <source>
        <dbReference type="SAM" id="MobiDB-lite"/>
    </source>
</evidence>
<feature type="region of interest" description="Disordered" evidence="3">
    <location>
        <begin position="1"/>
        <end position="54"/>
    </location>
</feature>
<keyword evidence="2" id="KW-0443">Lipid metabolism</keyword>
<dbReference type="Proteomes" id="UP000811609">
    <property type="component" value="Chromosome 6"/>
</dbReference>
<dbReference type="PANTHER" id="PTHR45648:SF17">
    <property type="entry name" value="GDSL ESTERASE_LIPASE"/>
    <property type="match status" value="1"/>
</dbReference>
<accession>A0A8T1QB53</accession>
<organism evidence="4 5">
    <name type="scientific">Carya illinoinensis</name>
    <name type="common">Pecan</name>
    <dbReference type="NCBI Taxonomy" id="32201"/>
    <lineage>
        <taxon>Eukaryota</taxon>
        <taxon>Viridiplantae</taxon>
        <taxon>Streptophyta</taxon>
        <taxon>Embryophyta</taxon>
        <taxon>Tracheophyta</taxon>
        <taxon>Spermatophyta</taxon>
        <taxon>Magnoliopsida</taxon>
        <taxon>eudicotyledons</taxon>
        <taxon>Gunneridae</taxon>
        <taxon>Pentapetalae</taxon>
        <taxon>rosids</taxon>
        <taxon>fabids</taxon>
        <taxon>Fagales</taxon>
        <taxon>Juglandaceae</taxon>
        <taxon>Carya</taxon>
    </lineage>
</organism>
<comment type="caution">
    <text evidence="4">The sequence shown here is derived from an EMBL/GenBank/DDBJ whole genome shotgun (WGS) entry which is preliminary data.</text>
</comment>
<dbReference type="EMBL" id="CM031814">
    <property type="protein sequence ID" value="KAG6651532.1"/>
    <property type="molecule type" value="Genomic_DNA"/>
</dbReference>
<sequence length="291" mass="33073">MMEMQSASGDSSPSDLDIFSQVLGPNSSMARGLGRSFKHSGSSSSTSSTSQINNLTKDLEAARRENEYMRSRQQELESLLERQSHLETRLQDQQREHEERIRSEVQEQVQREMMLQMERMMLINSYIYTPRTYVQVLLELGARKFGIISVLSIGCCPSQRLYSPNGDCLEELNDHARAFHTKIKSILCRLSEEYQGLKYSLGNAYEITINVIDNPLPFNFTNMKTACCGARRLTAESIFNPKANLCPSRDIYLFWDLFHPTEAGAQLAAVTLFYGPTRFVAPINFSQLARA</sequence>
<name>A0A8T1QB53_CARIL</name>
<feature type="compositionally biased region" description="Low complexity" evidence="3">
    <location>
        <begin position="40"/>
        <end position="50"/>
    </location>
</feature>
<evidence type="ECO:0000256" key="1">
    <source>
        <dbReference type="ARBA" id="ARBA00022801"/>
    </source>
</evidence>
<gene>
    <name evidence="4" type="ORF">CIPAW_06G118500</name>
</gene>
<dbReference type="GO" id="GO:0016788">
    <property type="term" value="F:hydrolase activity, acting on ester bonds"/>
    <property type="evidence" value="ECO:0007669"/>
    <property type="project" value="InterPro"/>
</dbReference>
<evidence type="ECO:0000313" key="4">
    <source>
        <dbReference type="EMBL" id="KAG6651532.1"/>
    </source>
</evidence>
<keyword evidence="1" id="KW-0378">Hydrolase</keyword>
<evidence type="ECO:0000313" key="5">
    <source>
        <dbReference type="Proteomes" id="UP000811609"/>
    </source>
</evidence>
<dbReference type="InterPro" id="IPR051058">
    <property type="entry name" value="GDSL_Est/Lipase"/>
</dbReference>
<dbReference type="Pfam" id="PF00657">
    <property type="entry name" value="Lipase_GDSL"/>
    <property type="match status" value="1"/>
</dbReference>
<protein>
    <recommendedName>
        <fullName evidence="6">GDSL esterase/lipase</fullName>
    </recommendedName>
</protein>
<dbReference type="AlphaFoldDB" id="A0A8T1QB53"/>
<dbReference type="PANTHER" id="PTHR45648">
    <property type="entry name" value="GDSL LIPASE/ACYLHYDROLASE FAMILY PROTEIN (AFU_ORTHOLOGUE AFUA_4G14700)"/>
    <property type="match status" value="1"/>
</dbReference>
<keyword evidence="2" id="KW-0442">Lipid degradation</keyword>
<dbReference type="GO" id="GO:0016042">
    <property type="term" value="P:lipid catabolic process"/>
    <property type="evidence" value="ECO:0007669"/>
    <property type="project" value="UniProtKB-KW"/>
</dbReference>
<proteinExistence type="predicted"/>
<reference evidence="4" key="1">
    <citation type="submission" date="2020-12" db="EMBL/GenBank/DDBJ databases">
        <title>WGS assembly of Carya illinoinensis cv. Pawnee.</title>
        <authorList>
            <person name="Platts A."/>
            <person name="Shu S."/>
            <person name="Wright S."/>
            <person name="Barry K."/>
            <person name="Edger P."/>
            <person name="Pires J.C."/>
            <person name="Schmutz J."/>
        </authorList>
    </citation>
    <scope>NUCLEOTIDE SEQUENCE</scope>
    <source>
        <tissue evidence="4">Leaf</tissue>
    </source>
</reference>
<evidence type="ECO:0008006" key="6">
    <source>
        <dbReference type="Google" id="ProtNLM"/>
    </source>
</evidence>
<dbReference type="InterPro" id="IPR001087">
    <property type="entry name" value="GDSL"/>
</dbReference>
<feature type="compositionally biased region" description="Polar residues" evidence="3">
    <location>
        <begin position="1"/>
        <end position="14"/>
    </location>
</feature>
<keyword evidence="5" id="KW-1185">Reference proteome</keyword>